<comment type="similarity">
    <text evidence="2">Belongs to the peptidase M16 family.</text>
</comment>
<dbReference type="InterPro" id="IPR007863">
    <property type="entry name" value="Peptidase_M16_C"/>
</dbReference>
<organism evidence="5 6">
    <name type="scientific">Oopsacas minuta</name>
    <dbReference type="NCBI Taxonomy" id="111878"/>
    <lineage>
        <taxon>Eukaryota</taxon>
        <taxon>Metazoa</taxon>
        <taxon>Porifera</taxon>
        <taxon>Hexactinellida</taxon>
        <taxon>Hexasterophora</taxon>
        <taxon>Lyssacinosida</taxon>
        <taxon>Leucopsacidae</taxon>
        <taxon>Oopsacas</taxon>
    </lineage>
</organism>
<feature type="domain" description="Peptidase M16 N-terminal" evidence="3">
    <location>
        <begin position="57"/>
        <end position="206"/>
    </location>
</feature>
<dbReference type="Proteomes" id="UP001165289">
    <property type="component" value="Unassembled WGS sequence"/>
</dbReference>
<dbReference type="PANTHER" id="PTHR11851:SF49">
    <property type="entry name" value="MITOCHONDRIAL-PROCESSING PEPTIDASE SUBUNIT ALPHA"/>
    <property type="match status" value="1"/>
</dbReference>
<reference evidence="5 6" key="1">
    <citation type="journal article" date="2023" name="BMC Biol.">
        <title>The compact genome of the sponge Oopsacas minuta (Hexactinellida) is lacking key metazoan core genes.</title>
        <authorList>
            <person name="Santini S."/>
            <person name="Schenkelaars Q."/>
            <person name="Jourda C."/>
            <person name="Duchesne M."/>
            <person name="Belahbib H."/>
            <person name="Rocher C."/>
            <person name="Selva M."/>
            <person name="Riesgo A."/>
            <person name="Vervoort M."/>
            <person name="Leys S.P."/>
            <person name="Kodjabachian L."/>
            <person name="Le Bivic A."/>
            <person name="Borchiellini C."/>
            <person name="Claverie J.M."/>
            <person name="Renard E."/>
        </authorList>
    </citation>
    <scope>NUCLEOTIDE SEQUENCE [LARGE SCALE GENOMIC DNA]</scope>
    <source>
        <strain evidence="5">SPO-2</strain>
    </source>
</reference>
<dbReference type="InterPro" id="IPR050361">
    <property type="entry name" value="MPP/UQCRC_Complex"/>
</dbReference>
<dbReference type="Gene3D" id="3.30.830.10">
    <property type="entry name" value="Metalloenzyme, LuxS/M16 peptidase-like"/>
    <property type="match status" value="2"/>
</dbReference>
<evidence type="ECO:0000259" key="3">
    <source>
        <dbReference type="Pfam" id="PF00675"/>
    </source>
</evidence>
<proteinExistence type="inferred from homology"/>
<name>A0AAV7JUZ2_9METZ</name>
<protein>
    <recommendedName>
        <fullName evidence="7">Mitochondrial-processing peptidase subunit alpha</fullName>
    </recommendedName>
</protein>
<gene>
    <name evidence="5" type="ORF">LOD99_4155</name>
</gene>
<dbReference type="AlphaFoldDB" id="A0AAV7JUZ2"/>
<comment type="function">
    <text evidence="1">Substrate recognition and binding subunit of the essential mitochondrial processing protease (MPP), which cleaves the mitochondrial sequence off newly imported precursors proteins.</text>
</comment>
<evidence type="ECO:0000256" key="2">
    <source>
        <dbReference type="ARBA" id="ARBA00007261"/>
    </source>
</evidence>
<sequence length="504" mass="56960">MFRKAPHMTSLLHKSYLHSMRTSITLPPEYTLKNSITIHPQKLSNPEVSTLNNGLKVVSMECYGPISSIGLFIKAGPRFDVFYPSGTSHLISKLAFLSTNKYESRERILEVLEPTGSVTDCQMGREEMIYKLMGYRDQIEIMAEVLSEVVFRPRITLEEIEKARNLVLNDLKTFSMNPDMEPLLTDYTYASAYSLNTVGLPSVCPEGGVSQIRREHILWYLSAHYRPNRIVLAGLGISHSALLDIAGKYFEQPEVSWGEAKDEPDESIAQYTGGEIRIERNLPPVIGPNPLPNLAYFTITSECVSYEHPLFFAYAVLDIMMGGGSSFSAGGPGKGMYSRLYANVMNYYTFVYSAQSMLHIHGDTGIYSLYGSVPHEFSNKLCQILIEEMKRLSQLPGHEELSRAKKMLQSNMLMNLESHVIMFEDLGRQILVHDRYHNAKELYERLENVTSLQIVEAGEKLLEGKLSMVAVGKLDLIPSLEEVEQVLHNSKKRLDSSNRFKIFS</sequence>
<dbReference type="GO" id="GO:0046872">
    <property type="term" value="F:metal ion binding"/>
    <property type="evidence" value="ECO:0007669"/>
    <property type="project" value="InterPro"/>
</dbReference>
<evidence type="ECO:0000259" key="4">
    <source>
        <dbReference type="Pfam" id="PF05193"/>
    </source>
</evidence>
<keyword evidence="6" id="KW-1185">Reference proteome</keyword>
<evidence type="ECO:0000313" key="5">
    <source>
        <dbReference type="EMBL" id="KAI6652769.1"/>
    </source>
</evidence>
<feature type="domain" description="Peptidase M16 C-terminal" evidence="4">
    <location>
        <begin position="212"/>
        <end position="408"/>
    </location>
</feature>
<dbReference type="GO" id="GO:0005739">
    <property type="term" value="C:mitochondrion"/>
    <property type="evidence" value="ECO:0007669"/>
    <property type="project" value="TreeGrafter"/>
</dbReference>
<dbReference type="Pfam" id="PF00675">
    <property type="entry name" value="Peptidase_M16"/>
    <property type="match status" value="1"/>
</dbReference>
<dbReference type="InterPro" id="IPR011765">
    <property type="entry name" value="Pept_M16_N"/>
</dbReference>
<evidence type="ECO:0000256" key="1">
    <source>
        <dbReference type="ARBA" id="ARBA00002123"/>
    </source>
</evidence>
<dbReference type="Pfam" id="PF05193">
    <property type="entry name" value="Peptidase_M16_C"/>
    <property type="match status" value="1"/>
</dbReference>
<evidence type="ECO:0008006" key="7">
    <source>
        <dbReference type="Google" id="ProtNLM"/>
    </source>
</evidence>
<dbReference type="InterPro" id="IPR011249">
    <property type="entry name" value="Metalloenz_LuxS/M16"/>
</dbReference>
<dbReference type="PANTHER" id="PTHR11851">
    <property type="entry name" value="METALLOPROTEASE"/>
    <property type="match status" value="1"/>
</dbReference>
<dbReference type="SUPFAM" id="SSF63411">
    <property type="entry name" value="LuxS/MPP-like metallohydrolase"/>
    <property type="match status" value="2"/>
</dbReference>
<accession>A0AAV7JUZ2</accession>
<dbReference type="EMBL" id="JAKMXF010000297">
    <property type="protein sequence ID" value="KAI6652769.1"/>
    <property type="molecule type" value="Genomic_DNA"/>
</dbReference>
<dbReference type="GO" id="GO:0006627">
    <property type="term" value="P:protein processing involved in protein targeting to mitochondrion"/>
    <property type="evidence" value="ECO:0007669"/>
    <property type="project" value="TreeGrafter"/>
</dbReference>
<comment type="caution">
    <text evidence="5">The sequence shown here is derived from an EMBL/GenBank/DDBJ whole genome shotgun (WGS) entry which is preliminary data.</text>
</comment>
<evidence type="ECO:0000313" key="6">
    <source>
        <dbReference type="Proteomes" id="UP001165289"/>
    </source>
</evidence>